<sequence>MGFAFEQPKGEREQPERVAFQEQQQGLDQQIGVDQADKCSLYRRSWNVQTEIRLINVVWKIARECAGKGADSLFPGTLCGG</sequence>
<keyword evidence="3" id="KW-1185">Reference proteome</keyword>
<gene>
    <name evidence="2" type="ORF">CKO42_06255</name>
</gene>
<evidence type="ECO:0000313" key="2">
    <source>
        <dbReference type="EMBL" id="MBK1618055.1"/>
    </source>
</evidence>
<name>A0A9X0W6W8_9GAMM</name>
<accession>A0A9X0W6W8</accession>
<proteinExistence type="predicted"/>
<feature type="region of interest" description="Disordered" evidence="1">
    <location>
        <begin position="1"/>
        <end position="25"/>
    </location>
</feature>
<comment type="caution">
    <text evidence="2">The sequence shown here is derived from an EMBL/GenBank/DDBJ whole genome shotgun (WGS) entry which is preliminary data.</text>
</comment>
<evidence type="ECO:0000313" key="3">
    <source>
        <dbReference type="Proteomes" id="UP001138768"/>
    </source>
</evidence>
<dbReference type="AlphaFoldDB" id="A0A9X0W6W8"/>
<dbReference type="EMBL" id="NRRY01000007">
    <property type="protein sequence ID" value="MBK1618055.1"/>
    <property type="molecule type" value="Genomic_DNA"/>
</dbReference>
<organism evidence="2 3">
    <name type="scientific">Lamprobacter modestohalophilus</name>
    <dbReference type="NCBI Taxonomy" id="1064514"/>
    <lineage>
        <taxon>Bacteria</taxon>
        <taxon>Pseudomonadati</taxon>
        <taxon>Pseudomonadota</taxon>
        <taxon>Gammaproteobacteria</taxon>
        <taxon>Chromatiales</taxon>
        <taxon>Chromatiaceae</taxon>
        <taxon>Lamprobacter</taxon>
    </lineage>
</organism>
<protein>
    <submittedName>
        <fullName evidence="2">Uncharacterized protein</fullName>
    </submittedName>
</protein>
<reference evidence="2 3" key="1">
    <citation type="journal article" date="2020" name="Microorganisms">
        <title>Osmotic Adaptation and Compatible Solute Biosynthesis of Phototrophic Bacteria as Revealed from Genome Analyses.</title>
        <authorList>
            <person name="Imhoff J.F."/>
            <person name="Rahn T."/>
            <person name="Kunzel S."/>
            <person name="Keller A."/>
            <person name="Neulinger S.C."/>
        </authorList>
    </citation>
    <scope>NUCLEOTIDE SEQUENCE [LARGE SCALE GENOMIC DNA]</scope>
    <source>
        <strain evidence="2 3">DSM 25653</strain>
    </source>
</reference>
<evidence type="ECO:0000256" key="1">
    <source>
        <dbReference type="SAM" id="MobiDB-lite"/>
    </source>
</evidence>
<dbReference type="Proteomes" id="UP001138768">
    <property type="component" value="Unassembled WGS sequence"/>
</dbReference>